<comment type="caution">
    <text evidence="1">The sequence shown here is derived from an EMBL/GenBank/DDBJ whole genome shotgun (WGS) entry which is preliminary data.</text>
</comment>
<evidence type="ECO:0000313" key="2">
    <source>
        <dbReference type="Proteomes" id="UP000036932"/>
    </source>
</evidence>
<reference evidence="2" key="1">
    <citation type="submission" date="2015-08" db="EMBL/GenBank/DDBJ databases">
        <title>Genome sequencing project for genomic taxonomy and phylogenomics of Bacillus-like bacteria.</title>
        <authorList>
            <person name="Liu B."/>
            <person name="Wang J."/>
            <person name="Zhu Y."/>
            <person name="Liu G."/>
            <person name="Chen Q."/>
            <person name="Chen Z."/>
            <person name="Lan J."/>
            <person name="Che J."/>
            <person name="Ge C."/>
            <person name="Shi H."/>
            <person name="Pan Z."/>
            <person name="Liu X."/>
        </authorList>
    </citation>
    <scope>NUCLEOTIDE SEQUENCE [LARGE SCALE GENOMIC DNA]</scope>
    <source>
        <strain evidence="2">FJAT-22460</strain>
    </source>
</reference>
<proteinExistence type="predicted"/>
<name>A0A0M1N2T2_9BACL</name>
<dbReference type="PATRIC" id="fig|1705565.3.peg.1540"/>
<sequence>MLTHLDQNYEEKKADGELRSIGDYITVHAGAYRRKDKADIEVYAGNYHESQTFQGNITLFLYDKNDDEVFTEMYENITLAPGEKKKLDSTFTSQPMETYRYRYKTHPQM</sequence>
<gene>
    <name evidence="1" type="ORF">AM231_26630</name>
</gene>
<dbReference type="AlphaFoldDB" id="A0A0M1N2T2"/>
<protein>
    <submittedName>
        <fullName evidence="1">Uncharacterized protein</fullName>
    </submittedName>
</protein>
<accession>A0A0M1N2T2</accession>
<organism evidence="1 2">
    <name type="scientific">Paenibacillus solani</name>
    <dbReference type="NCBI Taxonomy" id="1705565"/>
    <lineage>
        <taxon>Bacteria</taxon>
        <taxon>Bacillati</taxon>
        <taxon>Bacillota</taxon>
        <taxon>Bacilli</taxon>
        <taxon>Bacillales</taxon>
        <taxon>Paenibacillaceae</taxon>
        <taxon>Paenibacillus</taxon>
    </lineage>
</organism>
<keyword evidence="2" id="KW-1185">Reference proteome</keyword>
<evidence type="ECO:0000313" key="1">
    <source>
        <dbReference type="EMBL" id="KOR76477.1"/>
    </source>
</evidence>
<dbReference type="Proteomes" id="UP000036932">
    <property type="component" value="Unassembled WGS sequence"/>
</dbReference>
<dbReference type="EMBL" id="LIUT01000008">
    <property type="protein sequence ID" value="KOR76477.1"/>
    <property type="molecule type" value="Genomic_DNA"/>
</dbReference>